<organism evidence="1 2">
    <name type="scientific">Achromobacter deleyi</name>
    <dbReference type="NCBI Taxonomy" id="1353891"/>
    <lineage>
        <taxon>Bacteria</taxon>
        <taxon>Pseudomonadati</taxon>
        <taxon>Pseudomonadota</taxon>
        <taxon>Betaproteobacteria</taxon>
        <taxon>Burkholderiales</taxon>
        <taxon>Alcaligenaceae</taxon>
        <taxon>Achromobacter</taxon>
    </lineage>
</organism>
<sequence>MIDHPHLTGTDVVRTLAGLAKLLGHRIGAGGILIDERTGNVADFRSEGEKLQDAIAAGDIAKVRFILEMDAAKHPGRGS</sequence>
<dbReference type="AlphaFoldDB" id="A0A7T4B985"/>
<evidence type="ECO:0000313" key="2">
    <source>
        <dbReference type="Proteomes" id="UP000595231"/>
    </source>
</evidence>
<proteinExistence type="predicted"/>
<reference evidence="1 2" key="1">
    <citation type="submission" date="2020-12" db="EMBL/GenBank/DDBJ databases">
        <title>FDA dAtabase for Regulatory Grade micrObial Sequences (FDA-ARGOS): Supporting development and validation of Infectious Disease Dx tests.</title>
        <authorList>
            <person name="Sproer C."/>
            <person name="Gronow S."/>
            <person name="Severitt S."/>
            <person name="Schroder I."/>
            <person name="Tallon L."/>
            <person name="Sadzewicz L."/>
            <person name="Zhao X."/>
            <person name="Boylan J."/>
            <person name="Ott S."/>
            <person name="Bowen H."/>
            <person name="Vavikolanu K."/>
            <person name="Mehta A."/>
            <person name="Aluvathingal J."/>
            <person name="Nadendla S."/>
            <person name="Lowell S."/>
            <person name="Myers T."/>
            <person name="Yan Y."/>
            <person name="Sichtig H."/>
        </authorList>
    </citation>
    <scope>NUCLEOTIDE SEQUENCE [LARGE SCALE GENOMIC DNA]</scope>
    <source>
        <strain evidence="1 2">FDAARGOS_1050</strain>
    </source>
</reference>
<dbReference type="Proteomes" id="UP000595231">
    <property type="component" value="Chromosome"/>
</dbReference>
<accession>A0A7T4B985</accession>
<evidence type="ECO:0000313" key="1">
    <source>
        <dbReference type="EMBL" id="QQB37979.1"/>
    </source>
</evidence>
<dbReference type="RefSeq" id="WP_198487386.1">
    <property type="nucleotide sequence ID" value="NZ_CP065997.1"/>
</dbReference>
<dbReference type="EMBL" id="CP065997">
    <property type="protein sequence ID" value="QQB37979.1"/>
    <property type="molecule type" value="Genomic_DNA"/>
</dbReference>
<protein>
    <submittedName>
        <fullName evidence="1">Uncharacterized protein</fullName>
    </submittedName>
</protein>
<name>A0A7T4B985_9BURK</name>
<gene>
    <name evidence="1" type="ORF">I6I07_15960</name>
</gene>